<evidence type="ECO:0000313" key="1">
    <source>
        <dbReference type="EMBL" id="NIJ06783.1"/>
    </source>
</evidence>
<name>A0ABX0TNU9_9SPHN</name>
<protein>
    <submittedName>
        <fullName evidence="1">Uncharacterized protein</fullName>
    </submittedName>
</protein>
<accession>A0ABX0TNU9</accession>
<dbReference type="Proteomes" id="UP000727456">
    <property type="component" value="Unassembled WGS sequence"/>
</dbReference>
<dbReference type="RefSeq" id="WP_167071440.1">
    <property type="nucleotide sequence ID" value="NZ_JAAOZC010000001.1"/>
</dbReference>
<dbReference type="EMBL" id="JAAOZC010000001">
    <property type="protein sequence ID" value="NIJ06783.1"/>
    <property type="molecule type" value="Genomic_DNA"/>
</dbReference>
<keyword evidence="2" id="KW-1185">Reference proteome</keyword>
<comment type="caution">
    <text evidence="1">The sequence shown here is derived from an EMBL/GenBank/DDBJ whole genome shotgun (WGS) entry which is preliminary data.</text>
</comment>
<organism evidence="1 2">
    <name type="scientific">Sphingomonas vulcanisoli</name>
    <dbReference type="NCBI Taxonomy" id="1658060"/>
    <lineage>
        <taxon>Bacteria</taxon>
        <taxon>Pseudomonadati</taxon>
        <taxon>Pseudomonadota</taxon>
        <taxon>Alphaproteobacteria</taxon>
        <taxon>Sphingomonadales</taxon>
        <taxon>Sphingomonadaceae</taxon>
        <taxon>Sphingomonas</taxon>
    </lineage>
</organism>
<reference evidence="1 2" key="1">
    <citation type="submission" date="2020-03" db="EMBL/GenBank/DDBJ databases">
        <title>Genomic Encyclopedia of Type Strains, Phase III (KMG-III): the genomes of soil and plant-associated and newly described type strains.</title>
        <authorList>
            <person name="Whitman W."/>
        </authorList>
    </citation>
    <scope>NUCLEOTIDE SEQUENCE [LARGE SCALE GENOMIC DNA]</scope>
    <source>
        <strain evidence="1 2">CECT 8804</strain>
    </source>
</reference>
<proteinExistence type="predicted"/>
<sequence length="153" mass="15803">MALAAGQPMSGSEVGDIPASETAIVAGSKACIGATVDPDGEDGRLAGWQAVPVPPDAHPFGTVLTRDNVLLSVKKGVDGGCFVMAKVDAAFDKTRFLSHLGQIAGVPVDGRQPVNLSNGELMTVQADPAQAGGYVMVIMFNQHSKLFMHSQGN</sequence>
<gene>
    <name evidence="1" type="ORF">FHS31_000365</name>
</gene>
<evidence type="ECO:0000313" key="2">
    <source>
        <dbReference type="Proteomes" id="UP000727456"/>
    </source>
</evidence>